<dbReference type="PANTHER" id="PTHR24111">
    <property type="entry name" value="LEUCINE-RICH REPEAT-CONTAINING PROTEIN 34"/>
    <property type="match status" value="1"/>
</dbReference>
<organism evidence="3 4">
    <name type="scientific">Dreissena polymorpha</name>
    <name type="common">Zebra mussel</name>
    <name type="synonym">Mytilus polymorpha</name>
    <dbReference type="NCBI Taxonomy" id="45954"/>
    <lineage>
        <taxon>Eukaryota</taxon>
        <taxon>Metazoa</taxon>
        <taxon>Spiralia</taxon>
        <taxon>Lophotrochozoa</taxon>
        <taxon>Mollusca</taxon>
        <taxon>Bivalvia</taxon>
        <taxon>Autobranchia</taxon>
        <taxon>Heteroconchia</taxon>
        <taxon>Euheterodonta</taxon>
        <taxon>Imparidentia</taxon>
        <taxon>Neoheterodontei</taxon>
        <taxon>Myida</taxon>
        <taxon>Dreissenoidea</taxon>
        <taxon>Dreissenidae</taxon>
        <taxon>Dreissena</taxon>
    </lineage>
</organism>
<feature type="compositionally biased region" description="Basic and acidic residues" evidence="2">
    <location>
        <begin position="212"/>
        <end position="227"/>
    </location>
</feature>
<evidence type="ECO:0008006" key="5">
    <source>
        <dbReference type="Google" id="ProtNLM"/>
    </source>
</evidence>
<reference evidence="3" key="2">
    <citation type="submission" date="2020-11" db="EMBL/GenBank/DDBJ databases">
        <authorList>
            <person name="McCartney M.A."/>
            <person name="Auch B."/>
            <person name="Kono T."/>
            <person name="Mallez S."/>
            <person name="Becker A."/>
            <person name="Gohl D.M."/>
            <person name="Silverstein K.A.T."/>
            <person name="Koren S."/>
            <person name="Bechman K.B."/>
            <person name="Herman A."/>
            <person name="Abrahante J.E."/>
            <person name="Garbe J."/>
        </authorList>
    </citation>
    <scope>NUCLEOTIDE SEQUENCE</scope>
    <source>
        <strain evidence="3">Duluth1</strain>
        <tissue evidence="3">Whole animal</tissue>
    </source>
</reference>
<gene>
    <name evidence="3" type="ORF">DPMN_072792</name>
</gene>
<dbReference type="Gene3D" id="3.80.10.10">
    <property type="entry name" value="Ribonuclease Inhibitor"/>
    <property type="match status" value="2"/>
</dbReference>
<dbReference type="AlphaFoldDB" id="A0A9D4BXX4"/>
<dbReference type="InterPro" id="IPR052201">
    <property type="entry name" value="LRR-containing_regulator"/>
</dbReference>
<dbReference type="Proteomes" id="UP000828390">
    <property type="component" value="Unassembled WGS sequence"/>
</dbReference>
<keyword evidence="1" id="KW-0677">Repeat</keyword>
<feature type="compositionally biased region" description="Basic and acidic residues" evidence="2">
    <location>
        <begin position="274"/>
        <end position="296"/>
    </location>
</feature>
<evidence type="ECO:0000313" key="4">
    <source>
        <dbReference type="Proteomes" id="UP000828390"/>
    </source>
</evidence>
<feature type="compositionally biased region" description="Low complexity" evidence="2">
    <location>
        <begin position="101"/>
        <end position="118"/>
    </location>
</feature>
<dbReference type="OrthoDB" id="120976at2759"/>
<comment type="caution">
    <text evidence="3">The sequence shown here is derived from an EMBL/GenBank/DDBJ whole genome shotgun (WGS) entry which is preliminary data.</text>
</comment>
<reference evidence="3" key="1">
    <citation type="journal article" date="2019" name="bioRxiv">
        <title>The Genome of the Zebra Mussel, Dreissena polymorpha: A Resource for Invasive Species Research.</title>
        <authorList>
            <person name="McCartney M.A."/>
            <person name="Auch B."/>
            <person name="Kono T."/>
            <person name="Mallez S."/>
            <person name="Zhang Y."/>
            <person name="Obille A."/>
            <person name="Becker A."/>
            <person name="Abrahante J.E."/>
            <person name="Garbe J."/>
            <person name="Badalamenti J.P."/>
            <person name="Herman A."/>
            <person name="Mangelson H."/>
            <person name="Liachko I."/>
            <person name="Sullivan S."/>
            <person name="Sone E.D."/>
            <person name="Koren S."/>
            <person name="Silverstein K.A.T."/>
            <person name="Beckman K.B."/>
            <person name="Gohl D.M."/>
        </authorList>
    </citation>
    <scope>NUCLEOTIDE SEQUENCE</scope>
    <source>
        <strain evidence="3">Duluth1</strain>
        <tissue evidence="3">Whole animal</tissue>
    </source>
</reference>
<feature type="compositionally biased region" description="Low complexity" evidence="2">
    <location>
        <begin position="182"/>
        <end position="210"/>
    </location>
</feature>
<evidence type="ECO:0000256" key="1">
    <source>
        <dbReference type="ARBA" id="ARBA00022737"/>
    </source>
</evidence>
<feature type="compositionally biased region" description="Low complexity" evidence="2">
    <location>
        <begin position="60"/>
        <end position="72"/>
    </location>
</feature>
<dbReference type="SMART" id="SM00368">
    <property type="entry name" value="LRR_RI"/>
    <property type="match status" value="6"/>
</dbReference>
<name>A0A9D4BXX4_DREPO</name>
<dbReference type="EMBL" id="JAIWYP010000014">
    <property type="protein sequence ID" value="KAH3713028.1"/>
    <property type="molecule type" value="Genomic_DNA"/>
</dbReference>
<dbReference type="Pfam" id="PF13516">
    <property type="entry name" value="LRR_6"/>
    <property type="match status" value="3"/>
</dbReference>
<dbReference type="SUPFAM" id="SSF52047">
    <property type="entry name" value="RNI-like"/>
    <property type="match status" value="1"/>
</dbReference>
<sequence>MQNIKIWQCRGDITTSSSSSSEDESEAKPKPATTSAKITAAETKTVLPVKSLSPVEAKKSSSTSSLTSSSSDSESDSQADKLVPKPVQSVKPPSPVEAKKPSPSTSSVTSSSSDSESSSEADKPVPKPRTPSPELKRPEPQRATAPHAARESSGSSSDSDSSSEADKPVPKPRTPSPELKKPATPMAAAPHAARESSGSSSDSDSSSSLSDSEDKSPVKQDVVKQEESQQSSPKLEKKPFEMRGGGIAQQRDREETEDSSTDSSSSSDSESDSEEKAKPKTATDESDHNYGGHDPDNVAQSSGSKDGSLGLTSVPAPKAHFGSILPMVEGDTALELSGVKLTDSQVAELSNFITKNHDLKSVTLRNSALEDTSFLSLARALQMSPSNPSIVNLGLNNLGPDSMTAFANVIKNKPAMEVIILNGNPLGDVGCKLLCDALIKTKDPFPFLRRTSGYLSPAEARQQKDQGKEVKYDSHNDEGCNLKQLDLSETKIGDAGIGEISRFLDSNKTLTSLSLNGNTAVTASGWERLGQAMKKNTTLKSMSIDHAGIGDTGLEGLVKGLRVNVGLRSLELEHAGLTEKGGLILRDLVKGNTSIVDLSITRGNDISENMVEEIRKYLALNRSMLS</sequence>
<accession>A0A9D4BXX4</accession>
<feature type="compositionally biased region" description="Low complexity" evidence="2">
    <location>
        <begin position="152"/>
        <end position="162"/>
    </location>
</feature>
<dbReference type="InterPro" id="IPR001611">
    <property type="entry name" value="Leu-rich_rpt"/>
</dbReference>
<proteinExistence type="predicted"/>
<dbReference type="PANTHER" id="PTHR24111:SF3">
    <property type="entry name" value="LEUCINE-RICH REPEAT-CONTAINING PROTEIN 73"/>
    <property type="match status" value="1"/>
</dbReference>
<evidence type="ECO:0000256" key="2">
    <source>
        <dbReference type="SAM" id="MobiDB-lite"/>
    </source>
</evidence>
<dbReference type="InterPro" id="IPR032675">
    <property type="entry name" value="LRR_dom_sf"/>
</dbReference>
<evidence type="ECO:0000313" key="3">
    <source>
        <dbReference type="EMBL" id="KAH3713028.1"/>
    </source>
</evidence>
<keyword evidence="4" id="KW-1185">Reference proteome</keyword>
<protein>
    <recommendedName>
        <fullName evidence="5">RNI-like protein</fullName>
    </recommendedName>
</protein>
<feature type="region of interest" description="Disordered" evidence="2">
    <location>
        <begin position="1"/>
        <end position="314"/>
    </location>
</feature>